<dbReference type="InterPro" id="IPR008930">
    <property type="entry name" value="Terpenoid_cyclase/PrenylTrfase"/>
</dbReference>
<dbReference type="SUPFAM" id="SSF48239">
    <property type="entry name" value="Terpenoid cyclases/Protein prenyltransferases"/>
    <property type="match status" value="1"/>
</dbReference>
<name>A0A0R3KWM6_9BRAD</name>
<keyword evidence="2" id="KW-1185">Reference proteome</keyword>
<protein>
    <recommendedName>
        <fullName evidence="3">Squalene cyclase N-terminal domain-containing protein</fullName>
    </recommendedName>
</protein>
<reference evidence="1 2" key="1">
    <citation type="submission" date="2014-03" db="EMBL/GenBank/DDBJ databases">
        <title>Bradyrhizobium valentinum sp. nov., isolated from effective nodules of Lupinus mariae-josephae, a lupine endemic of basic-lime soils in Eastern Spain.</title>
        <authorList>
            <person name="Duran D."/>
            <person name="Rey L."/>
            <person name="Navarro A."/>
            <person name="Busquets A."/>
            <person name="Imperial J."/>
            <person name="Ruiz-Argueso T."/>
        </authorList>
    </citation>
    <scope>NUCLEOTIDE SEQUENCE [LARGE SCALE GENOMIC DNA]</scope>
    <source>
        <strain evidence="1 2">PAC68</strain>
    </source>
</reference>
<proteinExistence type="predicted"/>
<dbReference type="EMBL" id="LLXZ01000180">
    <property type="protein sequence ID" value="KRQ99197.1"/>
    <property type="molecule type" value="Genomic_DNA"/>
</dbReference>
<sequence>MSTIAHAVHALLLIGESLEAGEAYLEQSRDDDGVWSGKKRHASWLCLTAQAIAALGHGRPAWRDERALAGLLAKQHACGGCGIGDAPTFEESAYAVLSLHMLSSHKIRQP</sequence>
<comment type="caution">
    <text evidence="1">The sequence shown here is derived from an EMBL/GenBank/DDBJ whole genome shotgun (WGS) entry which is preliminary data.</text>
</comment>
<evidence type="ECO:0000313" key="1">
    <source>
        <dbReference type="EMBL" id="KRQ99197.1"/>
    </source>
</evidence>
<dbReference type="Proteomes" id="UP000050863">
    <property type="component" value="Unassembled WGS sequence"/>
</dbReference>
<evidence type="ECO:0008006" key="3">
    <source>
        <dbReference type="Google" id="ProtNLM"/>
    </source>
</evidence>
<dbReference type="AlphaFoldDB" id="A0A0R3KWM6"/>
<organism evidence="1 2">
    <name type="scientific">Bradyrhizobium jicamae</name>
    <dbReference type="NCBI Taxonomy" id="280332"/>
    <lineage>
        <taxon>Bacteria</taxon>
        <taxon>Pseudomonadati</taxon>
        <taxon>Pseudomonadota</taxon>
        <taxon>Alphaproteobacteria</taxon>
        <taxon>Hyphomicrobiales</taxon>
        <taxon>Nitrobacteraceae</taxon>
        <taxon>Bradyrhizobium</taxon>
    </lineage>
</organism>
<dbReference type="Gene3D" id="1.50.10.20">
    <property type="match status" value="1"/>
</dbReference>
<accession>A0A0R3KWM6</accession>
<evidence type="ECO:0000313" key="2">
    <source>
        <dbReference type="Proteomes" id="UP000050863"/>
    </source>
</evidence>
<dbReference type="STRING" id="280332.CQ12_39245"/>
<gene>
    <name evidence="1" type="ORF">CQ12_39245</name>
</gene>